<dbReference type="InterPro" id="IPR035370">
    <property type="entry name" value="Nrap_D5"/>
</dbReference>
<feature type="region of interest" description="Disordered" evidence="6">
    <location>
        <begin position="1"/>
        <end position="61"/>
    </location>
</feature>
<reference evidence="13 14" key="1">
    <citation type="submission" date="2016-02" db="EMBL/GenBank/DDBJ databases">
        <title>Comparative genomic and transcriptomic foundation for Pichia pastoris.</title>
        <authorList>
            <person name="Love K.R."/>
            <person name="Shah K.A."/>
            <person name="Whittaker C.A."/>
            <person name="Wu J."/>
            <person name="Bartlett M.C."/>
            <person name="Ma D."/>
            <person name="Leeson R.L."/>
            <person name="Priest M."/>
            <person name="Young S.K."/>
            <person name="Love J.C."/>
        </authorList>
    </citation>
    <scope>NUCLEOTIDE SEQUENCE [LARGE SCALE GENOMIC DNA]</scope>
    <source>
        <strain evidence="13 14">ATCC 28485</strain>
    </source>
</reference>
<comment type="subcellular location">
    <subcellularLocation>
        <location evidence="1 5">Nucleus</location>
        <location evidence="1 5">Nucleolus</location>
    </subcellularLocation>
</comment>
<dbReference type="Gene3D" id="1.10.1410.10">
    <property type="match status" value="2"/>
</dbReference>
<dbReference type="Pfam" id="PF03813">
    <property type="entry name" value="Nrap"/>
    <property type="match status" value="1"/>
</dbReference>
<dbReference type="GO" id="GO:0034456">
    <property type="term" value="C:UTP-C complex"/>
    <property type="evidence" value="ECO:0007669"/>
    <property type="project" value="TreeGrafter"/>
</dbReference>
<dbReference type="InterPro" id="IPR035371">
    <property type="entry name" value="Nrap_D6"/>
</dbReference>
<evidence type="ECO:0000259" key="12">
    <source>
        <dbReference type="Pfam" id="PF17407"/>
    </source>
</evidence>
<accession>A0A1B2JH38</accession>
<evidence type="ECO:0000259" key="9">
    <source>
        <dbReference type="Pfam" id="PF17404"/>
    </source>
</evidence>
<dbReference type="Pfam" id="PF17405">
    <property type="entry name" value="Nrap_D4"/>
    <property type="match status" value="1"/>
</dbReference>
<dbReference type="InterPro" id="IPR035082">
    <property type="entry name" value="Nrap_D1"/>
</dbReference>
<dbReference type="GO" id="GO:0032545">
    <property type="term" value="C:CURI complex"/>
    <property type="evidence" value="ECO:0007669"/>
    <property type="project" value="TreeGrafter"/>
</dbReference>
<comment type="similarity">
    <text evidence="2 5">Belongs to the NRAP family.</text>
</comment>
<dbReference type="InterPro" id="IPR005554">
    <property type="entry name" value="NOL6/Upt22"/>
</dbReference>
<evidence type="ECO:0000256" key="5">
    <source>
        <dbReference type="RuleBase" id="RU364032"/>
    </source>
</evidence>
<protein>
    <recommendedName>
        <fullName evidence="5">U3 small nucleolar RNA-associated protein 22</fullName>
    </recommendedName>
</protein>
<feature type="domain" description="Nrap protein" evidence="12">
    <location>
        <begin position="1053"/>
        <end position="1186"/>
    </location>
</feature>
<name>A0A1B2JH38_PICPA</name>
<evidence type="ECO:0000259" key="10">
    <source>
        <dbReference type="Pfam" id="PF17405"/>
    </source>
</evidence>
<evidence type="ECO:0000259" key="11">
    <source>
        <dbReference type="Pfam" id="PF17406"/>
    </source>
</evidence>
<dbReference type="OrthoDB" id="10251401at2759"/>
<feature type="domain" description="Nrap protein" evidence="10">
    <location>
        <begin position="671"/>
        <end position="869"/>
    </location>
</feature>
<dbReference type="PANTHER" id="PTHR17972">
    <property type="entry name" value="NUCLEOLAR RNA-ASSOCIATED PROTEIN"/>
    <property type="match status" value="1"/>
</dbReference>
<evidence type="ECO:0000313" key="13">
    <source>
        <dbReference type="EMBL" id="ANZ77313.1"/>
    </source>
</evidence>
<feature type="compositionally biased region" description="Polar residues" evidence="6">
    <location>
        <begin position="22"/>
        <end position="36"/>
    </location>
</feature>
<dbReference type="GO" id="GO:0003723">
    <property type="term" value="F:RNA binding"/>
    <property type="evidence" value="ECO:0007669"/>
    <property type="project" value="UniProtKB-KW"/>
</dbReference>
<dbReference type="GO" id="GO:0006364">
    <property type="term" value="P:rRNA processing"/>
    <property type="evidence" value="ECO:0007669"/>
    <property type="project" value="UniProtKB-KW"/>
</dbReference>
<evidence type="ECO:0000256" key="1">
    <source>
        <dbReference type="ARBA" id="ARBA00004604"/>
    </source>
</evidence>
<dbReference type="Pfam" id="PF17403">
    <property type="entry name" value="Nrap_D2"/>
    <property type="match status" value="1"/>
</dbReference>
<keyword evidence="3 5" id="KW-0694">RNA-binding</keyword>
<feature type="domain" description="Nrap protein" evidence="9">
    <location>
        <begin position="496"/>
        <end position="653"/>
    </location>
</feature>
<dbReference type="Proteomes" id="UP000094565">
    <property type="component" value="Chromosome 4"/>
</dbReference>
<keyword evidence="5" id="KW-0690">Ribosome biogenesis</keyword>
<dbReference type="Gene3D" id="3.30.70.3030">
    <property type="match status" value="1"/>
</dbReference>
<evidence type="ECO:0000259" key="8">
    <source>
        <dbReference type="Pfam" id="PF17403"/>
    </source>
</evidence>
<evidence type="ECO:0000259" key="7">
    <source>
        <dbReference type="Pfam" id="PF03813"/>
    </source>
</evidence>
<dbReference type="InterPro" id="IPR035367">
    <property type="entry name" value="Nrap_D2"/>
</dbReference>
<dbReference type="Pfam" id="PF17407">
    <property type="entry name" value="Nrap_D6"/>
    <property type="match status" value="1"/>
</dbReference>
<feature type="domain" description="Nrap protein" evidence="7">
    <location>
        <begin position="180"/>
        <end position="339"/>
    </location>
</feature>
<proteinExistence type="inferred from homology"/>
<organism evidence="13 14">
    <name type="scientific">Komagataella pastoris</name>
    <name type="common">Yeast</name>
    <name type="synonym">Pichia pastoris</name>
    <dbReference type="NCBI Taxonomy" id="4922"/>
    <lineage>
        <taxon>Eukaryota</taxon>
        <taxon>Fungi</taxon>
        <taxon>Dikarya</taxon>
        <taxon>Ascomycota</taxon>
        <taxon>Saccharomycotina</taxon>
        <taxon>Pichiomycetes</taxon>
        <taxon>Pichiales</taxon>
        <taxon>Pichiaceae</taxon>
        <taxon>Komagataella</taxon>
    </lineage>
</organism>
<keyword evidence="4 5" id="KW-0539">Nucleus</keyword>
<sequence length="1189" mass="134861">MSKRRIDELSNGESHISDADNESASAQTAEIAQQKVQFEDDADQHVSEPKQKKSTAAKLSAQDIQIARETAELFKSNIFKLQIDELVKNLKIKESHIKVIEKVLHRLHHIIQQVPEVENLTLKDVESYFHLSSNKVAVPFPDPKPFHPNFKFSFLQPSDVSLIGSFGLKTAIRQPEGSVVDMSITMPSKLFQSKDYVNYRAFHKRAFYIGYLADQLVTLSQEHYLPIKISYEYVSGDKLCPAIRIESITPNEPNPEHLVFEKTKFSIRIIVGFELGLFEGKKLLPDKNCIKVQSPTEQGSKTDSDHDSIQHTPTPLYNSSILSSTTYSHYLKLLYTTKKTTESFRDACVLGKLWLRQRGFSSHFNEGGFGHFEFAILMTALLQGGGLTSNKILLHGFSSYQLFKGTIKYLATQDLMDDGYLSFTSAIGETSSKFKPDGFHVPTIFDKNTKINILWKTTKWSYETLRRHAQQTLEALNDLVYDRFDSVFLQQCRTPSLTYDLTIKIPLAELDHEKNFGPLEKISFISFENFIKSKIYAILKRGLMDRVTDISIWIENLITTFPIHKRKAGGPAEGRNIVVGLLLNPLECERLVSKGPDNEDEVNGAKFRQFWQSKASLRRFKDGTIQNCCIWASSSSEPVVLSIIKFLFDLHLSCNTDTGISNHLVSNISDFQSYVPLPSLPASTKQSIISTAAFQNLNNSFDELCKILYSLELPLRIKSVNPASPSLRATSLLQPVPFSVSNPDFFNELVVQFESSTKWPDELISLEKTKSSFLIRILEVLQSETNYQGFITKDESVPLNYAVTLLNILTPQGYGFRIRVLTEHDEILYLRAIENADHRQRPILRDTYLRFTQKYIGSTKHHRTMNTLAFHFPFFSPTVRLFKRWMDSQLLSVHFPQEFIELLAIKVFVDPAPYSIPSSVESGFLRILQFLSQWNWKEEPLILDLSKPVDDSSLNPTTENGTSYIDKLKDNLDVQTYQLINTNFDKQRKTDPTAMKMQFFVGSKDDNSGILWTNDISLPIATRLTSLAKVATNLVTKGELNSRNIKLLFTPALADYDFVIKVQTEDLVSSSGIAETKVFANVVNGRTSYPDDITSKLDPIQWYVDELNDKFKGQIIFSTKRFTGLNKKGSNVVTGLFNPSIVAKKKFKVSSAYNCKPVEEPEHVTFNKESALNEIVALGGDLVVEVVLK</sequence>
<dbReference type="InterPro" id="IPR035368">
    <property type="entry name" value="Nrap_D3"/>
</dbReference>
<dbReference type="AlphaFoldDB" id="A0A1B2JH38"/>
<evidence type="ECO:0000256" key="4">
    <source>
        <dbReference type="ARBA" id="ARBA00023242"/>
    </source>
</evidence>
<dbReference type="Pfam" id="PF17406">
    <property type="entry name" value="Nrap_D5"/>
    <property type="match status" value="1"/>
</dbReference>
<feature type="domain" description="Nrap protein" evidence="11">
    <location>
        <begin position="872"/>
        <end position="1051"/>
    </location>
</feature>
<feature type="domain" description="Nrap protein" evidence="8">
    <location>
        <begin position="343"/>
        <end position="490"/>
    </location>
</feature>
<dbReference type="Gene3D" id="3.30.70.3020">
    <property type="match status" value="1"/>
</dbReference>
<dbReference type="GO" id="GO:0032040">
    <property type="term" value="C:small-subunit processome"/>
    <property type="evidence" value="ECO:0007669"/>
    <property type="project" value="TreeGrafter"/>
</dbReference>
<dbReference type="Pfam" id="PF17404">
    <property type="entry name" value="Nrap_D3"/>
    <property type="match status" value="1"/>
</dbReference>
<evidence type="ECO:0000256" key="6">
    <source>
        <dbReference type="SAM" id="MobiDB-lite"/>
    </source>
</evidence>
<dbReference type="GO" id="GO:0006409">
    <property type="term" value="P:tRNA export from nucleus"/>
    <property type="evidence" value="ECO:0007669"/>
    <property type="project" value="TreeGrafter"/>
</dbReference>
<dbReference type="InterPro" id="IPR035369">
    <property type="entry name" value="Nrap_D4"/>
</dbReference>
<keyword evidence="14" id="KW-1185">Reference proteome</keyword>
<evidence type="ECO:0000256" key="3">
    <source>
        <dbReference type="ARBA" id="ARBA00022884"/>
    </source>
</evidence>
<dbReference type="PANTHER" id="PTHR17972:SF0">
    <property type="entry name" value="NUCLEOLAR PROTEIN 6"/>
    <property type="match status" value="1"/>
</dbReference>
<gene>
    <name evidence="13" type="primary">UTP22</name>
    <name evidence="13" type="ORF">ATY40_BA7504477</name>
</gene>
<evidence type="ECO:0000313" key="14">
    <source>
        <dbReference type="Proteomes" id="UP000094565"/>
    </source>
</evidence>
<dbReference type="EMBL" id="CP014587">
    <property type="protein sequence ID" value="ANZ77313.1"/>
    <property type="molecule type" value="Genomic_DNA"/>
</dbReference>
<evidence type="ECO:0000256" key="2">
    <source>
        <dbReference type="ARBA" id="ARBA00006674"/>
    </source>
</evidence>
<keyword evidence="5" id="KW-0687">Ribonucleoprotein</keyword>
<keyword evidence="5" id="KW-0698">rRNA processing</keyword>